<feature type="region of interest" description="Disordered" evidence="1">
    <location>
        <begin position="1"/>
        <end position="34"/>
    </location>
</feature>
<gene>
    <name evidence="2" type="ORF">NPIL_687611</name>
</gene>
<keyword evidence="3" id="KW-1185">Reference proteome</keyword>
<accession>A0A8X6R1S8</accession>
<sequence>MFEARVRASFDAPRPSRMRRASGTTHRDQSFTNG</sequence>
<name>A0A8X6R1S8_NEPPI</name>
<protein>
    <submittedName>
        <fullName evidence="2">Uncharacterized protein</fullName>
    </submittedName>
</protein>
<reference evidence="2" key="1">
    <citation type="submission" date="2020-08" db="EMBL/GenBank/DDBJ databases">
        <title>Multicomponent nature underlies the extraordinary mechanical properties of spider dragline silk.</title>
        <authorList>
            <person name="Kono N."/>
            <person name="Nakamura H."/>
            <person name="Mori M."/>
            <person name="Yoshida Y."/>
            <person name="Ohtoshi R."/>
            <person name="Malay A.D."/>
            <person name="Moran D.A.P."/>
            <person name="Tomita M."/>
            <person name="Numata K."/>
            <person name="Arakawa K."/>
        </authorList>
    </citation>
    <scope>NUCLEOTIDE SEQUENCE</scope>
</reference>
<comment type="caution">
    <text evidence="2">The sequence shown here is derived from an EMBL/GenBank/DDBJ whole genome shotgun (WGS) entry which is preliminary data.</text>
</comment>
<evidence type="ECO:0000256" key="1">
    <source>
        <dbReference type="SAM" id="MobiDB-lite"/>
    </source>
</evidence>
<dbReference type="Proteomes" id="UP000887013">
    <property type="component" value="Unassembled WGS sequence"/>
</dbReference>
<dbReference type="EMBL" id="BMAW01037613">
    <property type="protein sequence ID" value="GFU49231.1"/>
    <property type="molecule type" value="Genomic_DNA"/>
</dbReference>
<proteinExistence type="predicted"/>
<feature type="non-terminal residue" evidence="2">
    <location>
        <position position="34"/>
    </location>
</feature>
<feature type="compositionally biased region" description="Basic and acidic residues" evidence="1">
    <location>
        <begin position="25"/>
        <end position="34"/>
    </location>
</feature>
<organism evidence="2 3">
    <name type="scientific">Nephila pilipes</name>
    <name type="common">Giant wood spider</name>
    <name type="synonym">Nephila maculata</name>
    <dbReference type="NCBI Taxonomy" id="299642"/>
    <lineage>
        <taxon>Eukaryota</taxon>
        <taxon>Metazoa</taxon>
        <taxon>Ecdysozoa</taxon>
        <taxon>Arthropoda</taxon>
        <taxon>Chelicerata</taxon>
        <taxon>Arachnida</taxon>
        <taxon>Araneae</taxon>
        <taxon>Araneomorphae</taxon>
        <taxon>Entelegynae</taxon>
        <taxon>Araneoidea</taxon>
        <taxon>Nephilidae</taxon>
        <taxon>Nephila</taxon>
    </lineage>
</organism>
<evidence type="ECO:0000313" key="2">
    <source>
        <dbReference type="EMBL" id="GFU49231.1"/>
    </source>
</evidence>
<dbReference type="AlphaFoldDB" id="A0A8X6R1S8"/>
<evidence type="ECO:0000313" key="3">
    <source>
        <dbReference type="Proteomes" id="UP000887013"/>
    </source>
</evidence>